<comment type="caution">
    <text evidence="2">The sequence shown here is derived from an EMBL/GenBank/DDBJ whole genome shotgun (WGS) entry which is preliminary data.</text>
</comment>
<name>A0ABS9BN76_9BACT</name>
<dbReference type="InterPro" id="IPR019861">
    <property type="entry name" value="PorP/SprF_Bacteroidetes"/>
</dbReference>
<dbReference type="RefSeq" id="WP_234859669.1">
    <property type="nucleotide sequence ID" value="NZ_JAKEVZ010000001.1"/>
</dbReference>
<feature type="signal peptide" evidence="1">
    <location>
        <begin position="1"/>
        <end position="24"/>
    </location>
</feature>
<dbReference type="EMBL" id="JAKEVZ010000001">
    <property type="protein sequence ID" value="MCF1749462.1"/>
    <property type="molecule type" value="Genomic_DNA"/>
</dbReference>
<dbReference type="Proteomes" id="UP001201449">
    <property type="component" value="Unassembled WGS sequence"/>
</dbReference>
<evidence type="ECO:0000313" key="3">
    <source>
        <dbReference type="Proteomes" id="UP001201449"/>
    </source>
</evidence>
<reference evidence="2 3" key="1">
    <citation type="submission" date="2022-01" db="EMBL/GenBank/DDBJ databases">
        <title>Mariniradius saccharolyticus sp. nov., isolated from sediment of a river.</title>
        <authorList>
            <person name="Liu H."/>
        </authorList>
    </citation>
    <scope>NUCLEOTIDE SEQUENCE [LARGE SCALE GENOMIC DNA]</scope>
    <source>
        <strain evidence="2 3">RY-2</strain>
    </source>
</reference>
<sequence length="324" mass="36161">MKKSAIHIYFSLVVVAMTALSASAQQLPQFSQYIFNGLHINPGYAGYKNQGYIQSTFRKQWMNFPGAPQTFTVTADLSANEGMMGFGASILTDQLGPTRTTTGLLTYSYRIQTGHDSYLALGASAGVSEYQLNSDKMNPIDEGDILIPEGITNMFTPNMNMGLFFHNNRFYGGLSAFNLIGRNTLEREDIALSMHDFHIFLTAGGIFPITDAIQIKPSFLIKEVKGSPTNVDLNGMVLFSERIWVGASYRTNMHVGNDDLESSLSRRNAIAFIVEVFATESLRVGYAYDQNLNVLQNARNNSHEFSVGYYLTPRKVTMKNPRWF</sequence>
<keyword evidence="3" id="KW-1185">Reference proteome</keyword>
<feature type="chain" id="PRO_5045367614" evidence="1">
    <location>
        <begin position="25"/>
        <end position="324"/>
    </location>
</feature>
<evidence type="ECO:0000313" key="2">
    <source>
        <dbReference type="EMBL" id="MCF1749462.1"/>
    </source>
</evidence>
<protein>
    <submittedName>
        <fullName evidence="2">Type IX secretion system membrane protein PorP/SprF</fullName>
    </submittedName>
</protein>
<evidence type="ECO:0000256" key="1">
    <source>
        <dbReference type="SAM" id="SignalP"/>
    </source>
</evidence>
<dbReference type="Pfam" id="PF11751">
    <property type="entry name" value="PorP_SprF"/>
    <property type="match status" value="1"/>
</dbReference>
<gene>
    <name evidence="2" type="ORF">L0U89_00150</name>
</gene>
<proteinExistence type="predicted"/>
<organism evidence="2 3">
    <name type="scientific">Mariniradius sediminis</name>
    <dbReference type="NCBI Taxonomy" id="2909237"/>
    <lineage>
        <taxon>Bacteria</taxon>
        <taxon>Pseudomonadati</taxon>
        <taxon>Bacteroidota</taxon>
        <taxon>Cytophagia</taxon>
        <taxon>Cytophagales</taxon>
        <taxon>Cyclobacteriaceae</taxon>
        <taxon>Mariniradius</taxon>
    </lineage>
</organism>
<accession>A0ABS9BN76</accession>
<keyword evidence="1" id="KW-0732">Signal</keyword>
<dbReference type="NCBIfam" id="TIGR03519">
    <property type="entry name" value="T9SS_PorP_fam"/>
    <property type="match status" value="1"/>
</dbReference>